<organism evidence="2 3">
    <name type="scientific">Paraherbaspirillum soli</name>
    <dbReference type="NCBI Taxonomy" id="631222"/>
    <lineage>
        <taxon>Bacteria</taxon>
        <taxon>Pseudomonadati</taxon>
        <taxon>Pseudomonadota</taxon>
        <taxon>Betaproteobacteria</taxon>
        <taxon>Burkholderiales</taxon>
        <taxon>Oxalobacteraceae</taxon>
        <taxon>Paraherbaspirillum</taxon>
    </lineage>
</organism>
<dbReference type="Proteomes" id="UP001596045">
    <property type="component" value="Unassembled WGS sequence"/>
</dbReference>
<feature type="chain" id="PRO_5047461232" description="Phenol degradation protein meta" evidence="1">
    <location>
        <begin position="39"/>
        <end position="358"/>
    </location>
</feature>
<feature type="signal peptide" evidence="1">
    <location>
        <begin position="1"/>
        <end position="38"/>
    </location>
</feature>
<accession>A0ABW0MBV7</accession>
<keyword evidence="1" id="KW-0732">Signal</keyword>
<protein>
    <recommendedName>
        <fullName evidence="4">Phenol degradation protein meta</fullName>
    </recommendedName>
</protein>
<evidence type="ECO:0000313" key="2">
    <source>
        <dbReference type="EMBL" id="MFC5475710.1"/>
    </source>
</evidence>
<proteinExistence type="predicted"/>
<dbReference type="RefSeq" id="WP_378999255.1">
    <property type="nucleotide sequence ID" value="NZ_JBHSMT010000028.1"/>
</dbReference>
<gene>
    <name evidence="2" type="ORF">ACFPM8_17240</name>
</gene>
<evidence type="ECO:0000313" key="3">
    <source>
        <dbReference type="Proteomes" id="UP001596045"/>
    </source>
</evidence>
<dbReference type="EMBL" id="JBHSMT010000028">
    <property type="protein sequence ID" value="MFC5475710.1"/>
    <property type="molecule type" value="Genomic_DNA"/>
</dbReference>
<reference evidence="3" key="1">
    <citation type="journal article" date="2019" name="Int. J. Syst. Evol. Microbiol.">
        <title>The Global Catalogue of Microorganisms (GCM) 10K type strain sequencing project: providing services to taxonomists for standard genome sequencing and annotation.</title>
        <authorList>
            <consortium name="The Broad Institute Genomics Platform"/>
            <consortium name="The Broad Institute Genome Sequencing Center for Infectious Disease"/>
            <person name="Wu L."/>
            <person name="Ma J."/>
        </authorList>
    </citation>
    <scope>NUCLEOTIDE SEQUENCE [LARGE SCALE GENOMIC DNA]</scope>
    <source>
        <strain evidence="3">JCM 17066</strain>
    </source>
</reference>
<comment type="caution">
    <text evidence="2">The sequence shown here is derived from an EMBL/GenBank/DDBJ whole genome shotgun (WGS) entry which is preliminary data.</text>
</comment>
<keyword evidence="3" id="KW-1185">Reference proteome</keyword>
<evidence type="ECO:0008006" key="4">
    <source>
        <dbReference type="Google" id="ProtNLM"/>
    </source>
</evidence>
<name>A0ABW0MBV7_9BURK</name>
<evidence type="ECO:0000256" key="1">
    <source>
        <dbReference type="SAM" id="SignalP"/>
    </source>
</evidence>
<sequence>MKKQSQTQQSPRFKPAFFQLSRCAAAALLLTAGIAAHAHEGHDGADTPSPESHGPAGVMYDHMHAKGEWMFGYRFSQTRQGGGMQHGTDNVGNAELDAAGYHMKPTSMVMNMHMLDIMYAPTDWFNIMVMPMFMEMPMGMEGLPMMRHGMGPMTHSTRGMGDTPVSALFRLYDDGTHHVQVGATVSVPTGSVSEKNVNGKFTHYGMQLGSGTWDAMPSITYTGHSGKWNWGLQADAVLPMQDANASGYRLGNKLHLTGWGGYKLADWLNMTSRLSYTAQGAIKGEYNGPHTTGMPDDDTANYGGKVVEVGVGLNAMAGSGPLKGYRLGVEYVEPVAQNLNGFQLKRQPSLFLNVTKAF</sequence>